<evidence type="ECO:0000256" key="4">
    <source>
        <dbReference type="ARBA" id="ARBA00022741"/>
    </source>
</evidence>
<dbReference type="Proteomes" id="UP001372714">
    <property type="component" value="Chromosome"/>
</dbReference>
<sequence>MTKVTSSADRFINQLASTLDIPDERYASADRSYRSICDWLERPESRFSRVYINAYTQGSFRLGTVIRPLNGEEHYDLDVVCEFGASKVSRTQKQLFDDLGHELKLYAARYSMESPSGWDRCWTLNYADAAQFHIDLLPSIPDGQRQRTLREERNLSLEYVEKSISITDRNHPKYQQYTDDWPSSNPNGYADWFMDRMEVAFNKRRRAMALYEAKADVADIPAFRVKTPLQSAIQILKRHRDVCFSERPDGRPSSIIISTLAAHAYQQEATVTGALFSILASMDQHIKIIGQTYWIANPSDPRENFADAWEAEPERKLAFDDWLDTARKDFERAGETEDLAQMIDLLSPRLGRELLEKAATQHSPAAVAKSVATRRLYGAIQRVFDAPHRKPVAWPTVPQGSVSLSSVMSRAGFRPTAVANNGAAVPIGSSLRFEAKTNLVWPYKVFWQVVNTGPAAMRANNLRGGFLEGTASGGNLFRIEGAYYKGSHTIECFIVKDGYCAARSGPFVVNID</sequence>
<feature type="domain" description="Cyclic GMP-AMP synthase DncV-like nucleotidyltransferase" evidence="12">
    <location>
        <begin position="55"/>
        <end position="136"/>
    </location>
</feature>
<keyword evidence="1" id="KW-0808">Transferase</keyword>
<dbReference type="InterPro" id="IPR006116">
    <property type="entry name" value="NT_2-5OAS_ClassI-CCAase"/>
</dbReference>
<dbReference type="EMBL" id="CP145723">
    <property type="protein sequence ID" value="WWM65069.1"/>
    <property type="molecule type" value="Genomic_DNA"/>
</dbReference>
<comment type="catalytic activity">
    <reaction evidence="10">
        <text>GTP + ATP = 3',3'-cGAMP + 2 diphosphate</text>
        <dbReference type="Rhea" id="RHEA:35647"/>
        <dbReference type="ChEBI" id="CHEBI:30616"/>
        <dbReference type="ChEBI" id="CHEBI:33019"/>
        <dbReference type="ChEBI" id="CHEBI:37565"/>
        <dbReference type="ChEBI" id="CHEBI:71501"/>
    </reaction>
    <physiologicalReaction direction="left-to-right" evidence="10">
        <dbReference type="Rhea" id="RHEA:35648"/>
    </physiologicalReaction>
</comment>
<organism evidence="13 14">
    <name type="scientific">Pseudomonas benzopyrenica</name>
    <dbReference type="NCBI Taxonomy" id="2993566"/>
    <lineage>
        <taxon>Bacteria</taxon>
        <taxon>Pseudomonadati</taxon>
        <taxon>Pseudomonadota</taxon>
        <taxon>Gammaproteobacteria</taxon>
        <taxon>Pseudomonadales</taxon>
        <taxon>Pseudomonadaceae</taxon>
        <taxon>Pseudomonas</taxon>
    </lineage>
</organism>
<evidence type="ECO:0000256" key="7">
    <source>
        <dbReference type="ARBA" id="ARBA00023080"/>
    </source>
</evidence>
<protein>
    <recommendedName>
        <fullName evidence="9">Cyclic GMP-AMP synthase</fullName>
    </recommendedName>
</protein>
<feature type="domain" description="Adenylyl/Guanylyl and SMODS C-terminal sensor" evidence="11">
    <location>
        <begin position="387"/>
        <end position="511"/>
    </location>
</feature>
<evidence type="ECO:0000259" key="12">
    <source>
        <dbReference type="Pfam" id="PF21654"/>
    </source>
</evidence>
<keyword evidence="2" id="KW-0548">Nucleotidyltransferase</keyword>
<name>A0ABZ2FLJ9_9PSED</name>
<keyword evidence="6" id="KW-0460">Magnesium</keyword>
<keyword evidence="3" id="KW-0479">Metal-binding</keyword>
<dbReference type="Pfam" id="PF21654">
    <property type="entry name" value="DncV-like_NTFase"/>
    <property type="match status" value="1"/>
</dbReference>
<evidence type="ECO:0000256" key="9">
    <source>
        <dbReference type="ARBA" id="ARBA00044145"/>
    </source>
</evidence>
<dbReference type="Pfam" id="PF18134">
    <property type="entry name" value="AGS_C"/>
    <property type="match status" value="1"/>
</dbReference>
<gene>
    <name evidence="13" type="ORF">V6W80_15190</name>
</gene>
<evidence type="ECO:0000256" key="6">
    <source>
        <dbReference type="ARBA" id="ARBA00022842"/>
    </source>
</evidence>
<evidence type="ECO:0000313" key="13">
    <source>
        <dbReference type="EMBL" id="WWM65069.1"/>
    </source>
</evidence>
<keyword evidence="7" id="KW-0546">Nucleotide metabolism</keyword>
<reference evidence="13 14" key="1">
    <citation type="submission" date="2024-02" db="EMBL/GenBank/DDBJ databases">
        <title>The whole genome sequence of Pseudomonas benzopyrenica MLY92.</title>
        <authorList>
            <person name="Liu Y."/>
        </authorList>
    </citation>
    <scope>NUCLEOTIDE SEQUENCE [LARGE SCALE GENOMIC DNA]</scope>
    <source>
        <strain evidence="13 14">MLY92</strain>
    </source>
</reference>
<evidence type="ECO:0000256" key="2">
    <source>
        <dbReference type="ARBA" id="ARBA00022695"/>
    </source>
</evidence>
<keyword evidence="14" id="KW-1185">Reference proteome</keyword>
<evidence type="ECO:0000313" key="14">
    <source>
        <dbReference type="Proteomes" id="UP001372714"/>
    </source>
</evidence>
<accession>A0ABZ2FLJ9</accession>
<evidence type="ECO:0000259" key="11">
    <source>
        <dbReference type="Pfam" id="PF18134"/>
    </source>
</evidence>
<dbReference type="InterPro" id="IPR048445">
    <property type="entry name" value="DncV-like_NTFase"/>
</dbReference>
<keyword evidence="5" id="KW-0067">ATP-binding</keyword>
<keyword evidence="4" id="KW-0547">Nucleotide-binding</keyword>
<proteinExistence type="predicted"/>
<keyword evidence="8" id="KW-0051">Antiviral defense</keyword>
<evidence type="ECO:0000256" key="1">
    <source>
        <dbReference type="ARBA" id="ARBA00022679"/>
    </source>
</evidence>
<evidence type="ECO:0000256" key="3">
    <source>
        <dbReference type="ARBA" id="ARBA00022723"/>
    </source>
</evidence>
<evidence type="ECO:0000256" key="5">
    <source>
        <dbReference type="ARBA" id="ARBA00022840"/>
    </source>
</evidence>
<dbReference type="InterPro" id="IPR040511">
    <property type="entry name" value="AGS_C"/>
</dbReference>
<evidence type="ECO:0000256" key="8">
    <source>
        <dbReference type="ARBA" id="ARBA00023118"/>
    </source>
</evidence>
<dbReference type="RefSeq" id="WP_338544715.1">
    <property type="nucleotide sequence ID" value="NZ_CP145723.1"/>
</dbReference>
<dbReference type="CDD" id="cd05400">
    <property type="entry name" value="NT_2-5OAS_ClassI-CCAase"/>
    <property type="match status" value="1"/>
</dbReference>
<evidence type="ECO:0000256" key="10">
    <source>
        <dbReference type="ARBA" id="ARBA00048304"/>
    </source>
</evidence>